<comment type="function">
    <text evidence="9">Component of the Mediator complex, a coactivator involved in the regulated transcription of nearly all RNA polymerase II-dependent genes. Mediator functions as a bridge to convey information from gene-specific regulatory proteins to the basal RNA polymerase II transcription machinery. Mediator is recruited to promoters by direct interactions with regulatory proteins and serves as a scaffold for the assembly of a functional preinitiation complex with RNA polymerase II and the general transcription factors.</text>
</comment>
<comment type="similarity">
    <text evidence="2 9">Belongs to the Mediator complex subunit 14 family.</text>
</comment>
<evidence type="ECO:0000256" key="10">
    <source>
        <dbReference type="SAM" id="MobiDB-lite"/>
    </source>
</evidence>
<organism evidence="12 13">
    <name type="scientific">Decorospora gaudefroyi</name>
    <dbReference type="NCBI Taxonomy" id="184978"/>
    <lineage>
        <taxon>Eukaryota</taxon>
        <taxon>Fungi</taxon>
        <taxon>Dikarya</taxon>
        <taxon>Ascomycota</taxon>
        <taxon>Pezizomycotina</taxon>
        <taxon>Dothideomycetes</taxon>
        <taxon>Pleosporomycetidae</taxon>
        <taxon>Pleosporales</taxon>
        <taxon>Pleosporineae</taxon>
        <taxon>Pleosporaceae</taxon>
        <taxon>Decorospora</taxon>
    </lineage>
</organism>
<evidence type="ECO:0000256" key="5">
    <source>
        <dbReference type="ARBA" id="ARBA00023159"/>
    </source>
</evidence>
<dbReference type="InterPro" id="IPR013947">
    <property type="entry name" value="Mediator_Med14"/>
</dbReference>
<evidence type="ECO:0000256" key="7">
    <source>
        <dbReference type="ARBA" id="ARBA00023242"/>
    </source>
</evidence>
<feature type="compositionally biased region" description="Gly residues" evidence="10">
    <location>
        <begin position="1122"/>
        <end position="1133"/>
    </location>
</feature>
<keyword evidence="6 9" id="KW-0804">Transcription</keyword>
<evidence type="ECO:0000256" key="8">
    <source>
        <dbReference type="ARBA" id="ARBA00032007"/>
    </source>
</evidence>
<dbReference type="GO" id="GO:0006357">
    <property type="term" value="P:regulation of transcription by RNA polymerase II"/>
    <property type="evidence" value="ECO:0007669"/>
    <property type="project" value="InterPro"/>
</dbReference>
<evidence type="ECO:0000256" key="6">
    <source>
        <dbReference type="ARBA" id="ARBA00023163"/>
    </source>
</evidence>
<dbReference type="PANTHER" id="PTHR12809:SF2">
    <property type="entry name" value="MEDIATOR OF RNA POLYMERASE II TRANSCRIPTION SUBUNIT 14"/>
    <property type="match status" value="1"/>
</dbReference>
<dbReference type="GO" id="GO:0003712">
    <property type="term" value="F:transcription coregulator activity"/>
    <property type="evidence" value="ECO:0007669"/>
    <property type="project" value="UniProtKB-UniRule"/>
</dbReference>
<accession>A0A6A5JWB4</accession>
<comment type="subunit">
    <text evidence="9">Component of the Mediator complex.</text>
</comment>
<proteinExistence type="inferred from homology"/>
<evidence type="ECO:0000256" key="2">
    <source>
        <dbReference type="ARBA" id="ARBA00007813"/>
    </source>
</evidence>
<dbReference type="PANTHER" id="PTHR12809">
    <property type="entry name" value="MEDIATOR COMPLEX SUBUNIT"/>
    <property type="match status" value="1"/>
</dbReference>
<dbReference type="GO" id="GO:0070847">
    <property type="term" value="C:core mediator complex"/>
    <property type="evidence" value="ECO:0007669"/>
    <property type="project" value="TreeGrafter"/>
</dbReference>
<keyword evidence="4 9" id="KW-0805">Transcription regulation</keyword>
<dbReference type="Proteomes" id="UP000800040">
    <property type="component" value="Unassembled WGS sequence"/>
</dbReference>
<feature type="compositionally biased region" description="Low complexity" evidence="10">
    <location>
        <begin position="1112"/>
        <end position="1121"/>
    </location>
</feature>
<evidence type="ECO:0000313" key="12">
    <source>
        <dbReference type="EMBL" id="KAF1828848.1"/>
    </source>
</evidence>
<feature type="compositionally biased region" description="Low complexity" evidence="10">
    <location>
        <begin position="1053"/>
        <end position="1101"/>
    </location>
</feature>
<evidence type="ECO:0000256" key="1">
    <source>
        <dbReference type="ARBA" id="ARBA00004123"/>
    </source>
</evidence>
<feature type="region of interest" description="Disordered" evidence="10">
    <location>
        <begin position="1053"/>
        <end position="1145"/>
    </location>
</feature>
<reference evidence="12" key="1">
    <citation type="submission" date="2020-01" db="EMBL/GenBank/DDBJ databases">
        <authorList>
            <consortium name="DOE Joint Genome Institute"/>
            <person name="Haridas S."/>
            <person name="Albert R."/>
            <person name="Binder M."/>
            <person name="Bloem J."/>
            <person name="Labutti K."/>
            <person name="Salamov A."/>
            <person name="Andreopoulos B."/>
            <person name="Baker S.E."/>
            <person name="Barry K."/>
            <person name="Bills G."/>
            <person name="Bluhm B.H."/>
            <person name="Cannon C."/>
            <person name="Castanera R."/>
            <person name="Culley D.E."/>
            <person name="Daum C."/>
            <person name="Ezra D."/>
            <person name="Gonzalez J.B."/>
            <person name="Henrissat B."/>
            <person name="Kuo A."/>
            <person name="Liang C."/>
            <person name="Lipzen A."/>
            <person name="Lutzoni F."/>
            <person name="Magnuson J."/>
            <person name="Mondo S."/>
            <person name="Nolan M."/>
            <person name="Ohm R."/>
            <person name="Pangilinan J."/>
            <person name="Park H.-J."/>
            <person name="Ramirez L."/>
            <person name="Alfaro M."/>
            <person name="Sun H."/>
            <person name="Tritt A."/>
            <person name="Yoshinaga Y."/>
            <person name="Zwiers L.-H."/>
            <person name="Turgeon B.G."/>
            <person name="Goodwin S.B."/>
            <person name="Spatafora J.W."/>
            <person name="Crous P.W."/>
            <person name="Grigoriev I.V."/>
        </authorList>
    </citation>
    <scope>NUCLEOTIDE SEQUENCE</scope>
    <source>
        <strain evidence="12">P77</strain>
    </source>
</reference>
<evidence type="ECO:0000256" key="9">
    <source>
        <dbReference type="RuleBase" id="RU365082"/>
    </source>
</evidence>
<evidence type="ECO:0000256" key="4">
    <source>
        <dbReference type="ARBA" id="ARBA00023015"/>
    </source>
</evidence>
<dbReference type="GO" id="GO:0016592">
    <property type="term" value="C:mediator complex"/>
    <property type="evidence" value="ECO:0007669"/>
    <property type="project" value="UniProtKB-UniRule"/>
</dbReference>
<dbReference type="EMBL" id="ML975491">
    <property type="protein sequence ID" value="KAF1828848.1"/>
    <property type="molecule type" value="Genomic_DNA"/>
</dbReference>
<comment type="subcellular location">
    <subcellularLocation>
        <location evidence="1 9">Nucleus</location>
    </subcellularLocation>
</comment>
<dbReference type="AlphaFoldDB" id="A0A6A5JWB4"/>
<dbReference type="Pfam" id="PF08638">
    <property type="entry name" value="Med14"/>
    <property type="match status" value="1"/>
</dbReference>
<keyword evidence="7 9" id="KW-0539">Nucleus</keyword>
<feature type="domain" description="Mediator complex subunit MED14 N-terminal" evidence="11">
    <location>
        <begin position="90"/>
        <end position="297"/>
    </location>
</feature>
<feature type="compositionally biased region" description="Low complexity" evidence="10">
    <location>
        <begin position="40"/>
        <end position="52"/>
    </location>
</feature>
<sequence>MPGIRAMNHSGSDAVAASRDGENKKRNHEGKLINGEPNHAPTDTPAAAAAPAPAVNGTSIAVAAPAGPTIDQYSELPPEIAHIPPEQYNSLSTLLMRISQESYNDLTTILAKMADMPLAPSMNGALTNGLGAANMQGNVEANKRKKLLLLQFAQDQRAKFIKLLVLTEWGKKAAGDISKLIDLLSWASEQARHMEAADVQLDRMKVLSNCAREYNPDIATALDVLSTGKASWMPSLGYVPPEPVSSEQALKLLRYMNTSLSIRLNVHEHLPRHLQNWRIHSGRATFVIANELEFDVMSFVEDASEQWFLIDIRLLFSPAPTITVGSRFFMQLKHQADMVLKEKGLSGLFDFLNNFILTHKITVLRSQAMALVRAGWVGSLKVEPVHRLLVVQYWTKKPGKKNWIEIGISSNKPKKGKASWRGPPIPSLTTRWFRQGKEEKANFKFDWKHLSMERIIKLVIARHTSDILRSTRENFKSGVIASAHLSDVEPADCTLNATLGTKSTSIKLSIEPVTGSYIMRPASALSARAENAFNQGREPAQIANVVTQVLSGTTLSLIQRTAQQLGWQPVAKQSLHQQVVTTAVKLDVLSCALYWPRGWSPSWAFAAVIDASGESWWILEFGPSGSAIDYAEPIKMDRPDGSPLPINRNTLASLERVAVQLLSFRVTARQLAKDKKTYSLQYDLGQTGTSTEARRIARRWVLHLPTCDLLVPNAGEESWLESDIKITCEGLRAGGQNVWHMVAGRVVKAVAADMQKLMAASPQNTFKFSEDGNFRILLSTPFGQDILGELRARLRDVNRLRTFATTLQKRKLRLGSSSLQRVQFQYGPSPYTAAVNFSSEKEYIIELSPNNPHHRVLNTLTEIANDRFPSLPAINPGDSNGLDRFCSSLIATRSILKVLREIELRSPGNIRNPAMHVHSIFRYRLTYNNPVCTFDVRLLPKDDNAYWFIEDNLRAKDAHMRPSPERGQGHRRLDNLQAKLKALFSGYGERWFGTRNGIVAELDGVPDALRKLDNCVLSCKMTGGYVAPPPLQQPAQQSQGLPHALAQANGIQQPNPQQQARMHQQHQQQQQARQQQQQHQTARKQQFNQQQQQQQHPRAQQPNGRPHQLPIQQPNGRQQQAGRGGGNGGGSGRPGQSKNDVIEID</sequence>
<keyword evidence="13" id="KW-1185">Reference proteome</keyword>
<protein>
    <recommendedName>
        <fullName evidence="3 9">Mediator of RNA polymerase II transcription subunit 14</fullName>
    </recommendedName>
    <alternativeName>
        <fullName evidence="8 9">Mediator complex subunit 14</fullName>
    </alternativeName>
</protein>
<dbReference type="OrthoDB" id="205099at2759"/>
<feature type="region of interest" description="Disordered" evidence="10">
    <location>
        <begin position="1"/>
        <end position="52"/>
    </location>
</feature>
<evidence type="ECO:0000256" key="3">
    <source>
        <dbReference type="ARBA" id="ARBA00019619"/>
    </source>
</evidence>
<gene>
    <name evidence="12" type="ORF">BDW02DRAFT_200236</name>
</gene>
<evidence type="ECO:0000259" key="11">
    <source>
        <dbReference type="Pfam" id="PF08638"/>
    </source>
</evidence>
<keyword evidence="5 9" id="KW-0010">Activator</keyword>
<dbReference type="Pfam" id="PF26204">
    <property type="entry name" value="Med14_fung"/>
    <property type="match status" value="1"/>
</dbReference>
<evidence type="ECO:0000313" key="13">
    <source>
        <dbReference type="Proteomes" id="UP000800040"/>
    </source>
</evidence>
<dbReference type="InterPro" id="IPR055122">
    <property type="entry name" value="Med14_N"/>
</dbReference>
<name>A0A6A5JWB4_9PLEO</name>